<dbReference type="Proteomes" id="UP000620133">
    <property type="component" value="Chromosome"/>
</dbReference>
<dbReference type="RefSeq" id="WP_176239877.1">
    <property type="nucleotide sequence ID" value="NZ_AP024412.1"/>
</dbReference>
<dbReference type="AlphaFoldDB" id="A0A7U9XVN4"/>
<name>A0A7U9XVN4_9MOLU</name>
<evidence type="ECO:0000313" key="2">
    <source>
        <dbReference type="Proteomes" id="UP000620133"/>
    </source>
</evidence>
<sequence>MVLKRVYMQNLIFYVLILLLSTWVIKDENNISVLAYWFLPMLYYVFLTTQLNHTRKDSAIIKVLHYIVFILKFALTYITLGLLQSVSLTIALLILGSIVLTISTVEYFLLSGKTQVIRYKDLYLNSMDQVMSDIDLAKEKNKYRNETGLSIFTLGFLIGSIHYLEVPKLEFHDIFINGLVAILAIYLYRRFQVSNKKTFVRIVKHQLMDGLRLKRIYIIGQILLHLSFLATIGIKAIEPPDSITLLMIIPILMNYPLIYLNRVLVKGVLTEQEKEILNVD</sequence>
<proteinExistence type="predicted"/>
<reference evidence="1" key="1">
    <citation type="submission" date="2021-01" db="EMBL/GenBank/DDBJ databases">
        <title>Draft genome sequence of Acholeplasmataceae bacterium strain Mahy22.</title>
        <authorList>
            <person name="Watanabe M."/>
            <person name="Kojima H."/>
            <person name="Fukui M."/>
        </authorList>
    </citation>
    <scope>NUCLEOTIDE SEQUENCE</scope>
    <source>
        <strain evidence="1">Mahy22</strain>
    </source>
</reference>
<dbReference type="KEGG" id="manr:MPAN_014050"/>
<keyword evidence="2" id="KW-1185">Reference proteome</keyword>
<dbReference type="EMBL" id="AP024412">
    <property type="protein sequence ID" value="BCR36512.1"/>
    <property type="molecule type" value="Genomic_DNA"/>
</dbReference>
<protein>
    <submittedName>
        <fullName evidence="1">Uncharacterized protein</fullName>
    </submittedName>
</protein>
<gene>
    <name evidence="1" type="ORF">MPAN_014050</name>
</gene>
<organism evidence="1 2">
    <name type="scientific">Mariniplasma anaerobium</name>
    <dbReference type="NCBI Taxonomy" id="2735436"/>
    <lineage>
        <taxon>Bacteria</taxon>
        <taxon>Bacillati</taxon>
        <taxon>Mycoplasmatota</taxon>
        <taxon>Mollicutes</taxon>
        <taxon>Acholeplasmatales</taxon>
        <taxon>Acholeplasmataceae</taxon>
        <taxon>Mariniplasma</taxon>
    </lineage>
</organism>
<accession>A0A7U9XVN4</accession>
<evidence type="ECO:0000313" key="1">
    <source>
        <dbReference type="EMBL" id="BCR36512.1"/>
    </source>
</evidence>